<dbReference type="EMBL" id="JAODUO010000672">
    <property type="protein sequence ID" value="KAK2176271.1"/>
    <property type="molecule type" value="Genomic_DNA"/>
</dbReference>
<comment type="caution">
    <text evidence="2">The sequence shown here is derived from an EMBL/GenBank/DDBJ whole genome shotgun (WGS) entry which is preliminary data.</text>
</comment>
<dbReference type="AlphaFoldDB" id="A0AAD9KRQ1"/>
<feature type="compositionally biased region" description="Low complexity" evidence="1">
    <location>
        <begin position="685"/>
        <end position="697"/>
    </location>
</feature>
<proteinExistence type="predicted"/>
<evidence type="ECO:0000313" key="2">
    <source>
        <dbReference type="EMBL" id="KAK2176271.1"/>
    </source>
</evidence>
<protein>
    <submittedName>
        <fullName evidence="2">Uncharacterized protein</fullName>
    </submittedName>
</protein>
<feature type="compositionally biased region" description="Polar residues" evidence="1">
    <location>
        <begin position="700"/>
        <end position="711"/>
    </location>
</feature>
<feature type="region of interest" description="Disordered" evidence="1">
    <location>
        <begin position="616"/>
        <end position="650"/>
    </location>
</feature>
<evidence type="ECO:0000313" key="3">
    <source>
        <dbReference type="Proteomes" id="UP001209878"/>
    </source>
</evidence>
<accession>A0AAD9KRQ1</accession>
<feature type="compositionally biased region" description="Polar residues" evidence="1">
    <location>
        <begin position="343"/>
        <end position="356"/>
    </location>
</feature>
<reference evidence="2" key="1">
    <citation type="journal article" date="2023" name="Mol. Biol. Evol.">
        <title>Third-Generation Sequencing Reveals the Adaptive Role of the Epigenome in Three Deep-Sea Polychaetes.</title>
        <authorList>
            <person name="Perez M."/>
            <person name="Aroh O."/>
            <person name="Sun Y."/>
            <person name="Lan Y."/>
            <person name="Juniper S.K."/>
            <person name="Young C.R."/>
            <person name="Angers B."/>
            <person name="Qian P.Y."/>
        </authorList>
    </citation>
    <scope>NUCLEOTIDE SEQUENCE</scope>
    <source>
        <strain evidence="2">R07B-5</strain>
    </source>
</reference>
<feature type="region of interest" description="Disordered" evidence="1">
    <location>
        <begin position="679"/>
        <end position="711"/>
    </location>
</feature>
<feature type="compositionally biased region" description="Acidic residues" evidence="1">
    <location>
        <begin position="625"/>
        <end position="650"/>
    </location>
</feature>
<feature type="region of interest" description="Disordered" evidence="1">
    <location>
        <begin position="342"/>
        <end position="416"/>
    </location>
</feature>
<feature type="region of interest" description="Disordered" evidence="1">
    <location>
        <begin position="67"/>
        <end position="92"/>
    </location>
</feature>
<evidence type="ECO:0000256" key="1">
    <source>
        <dbReference type="SAM" id="MobiDB-lite"/>
    </source>
</evidence>
<sequence length="711" mass="78773">MLCHNPYCYDTISMLSQPLRYDTISMLSQPLRYDTISMLSQPLCYDTISMLSQCLCCLPSKGLLRETHEEEGGRGNTAEERGSREGDKEGVWDDGTRDDNLHACHKDLHYDTISMRSQPLRYDTISMLSQPLRYDTISMLLEKLAKEFYLCVQAKDVAQSLQLDEETVDFIYNYWMLKRRANFNKPLLMPKMEEEDRLSKQQENSMLARMKMFVHLRQDLERQIFEKQVQLVNSSDLHSFATRDKKALVGAHRHTGSVYDQPDGILRMARLAEIAAAKADADNLVADSGAARERHHHGRRHHDRGNDPIVKVATGEVCGSNRTRHFSDCLNKITTPEEIVGSGNVQSPQHISSHGSAQKAKKLRSPLQKAQEAVTSHCPDVTTAAATTRSSRLHKLSRPPHTYRNNNNNGYNGLRHKHRKRRGFGALVGKCDPDRHAGFSGQRRSRNGLVVPSSRRLVVGNSIREKVQSRLQNTTKSDRTTAAAANAELKENEPIVATKDGRKTDKSSGTGVIGCDLFHRNIFSDAIHGNASPFGQIAKQAGFGSGVPAADGGATTPTRTDNAGRGTSEARRLRRKAVSNVEAGHSHMLYDSAVAEVKPSCNNATSKEVTFSPFGKKLLPRTTDSDTDLSEDDVSDIGSEDDSTIIADDTEDNDSARNVFLSLRSLRSKSQHVEAVADDLSVDGSNASSSSRYSTRSRLTDSWSKITGACS</sequence>
<dbReference type="Proteomes" id="UP001209878">
    <property type="component" value="Unassembled WGS sequence"/>
</dbReference>
<gene>
    <name evidence="2" type="ORF">NP493_673g01004</name>
</gene>
<keyword evidence="3" id="KW-1185">Reference proteome</keyword>
<organism evidence="2 3">
    <name type="scientific">Ridgeia piscesae</name>
    <name type="common">Tubeworm</name>
    <dbReference type="NCBI Taxonomy" id="27915"/>
    <lineage>
        <taxon>Eukaryota</taxon>
        <taxon>Metazoa</taxon>
        <taxon>Spiralia</taxon>
        <taxon>Lophotrochozoa</taxon>
        <taxon>Annelida</taxon>
        <taxon>Polychaeta</taxon>
        <taxon>Sedentaria</taxon>
        <taxon>Canalipalpata</taxon>
        <taxon>Sabellida</taxon>
        <taxon>Siboglinidae</taxon>
        <taxon>Ridgeia</taxon>
    </lineage>
</organism>
<name>A0AAD9KRQ1_RIDPI</name>